<gene>
    <name evidence="5" type="ORF">AXF13_14190</name>
</gene>
<dbReference type="KEGG" id="dfi:AXF13_14190"/>
<dbReference type="GO" id="GO:0009055">
    <property type="term" value="F:electron transfer activity"/>
    <property type="evidence" value="ECO:0007669"/>
    <property type="project" value="InterPro"/>
</dbReference>
<keyword evidence="3" id="KW-0411">Iron-sulfur</keyword>
<dbReference type="SUPFAM" id="SSF46548">
    <property type="entry name" value="alpha-helical ferredoxin"/>
    <property type="match status" value="1"/>
</dbReference>
<keyword evidence="6" id="KW-1185">Reference proteome</keyword>
<dbReference type="GO" id="GO:0046872">
    <property type="term" value="F:metal ion binding"/>
    <property type="evidence" value="ECO:0007669"/>
    <property type="project" value="UniProtKB-KW"/>
</dbReference>
<dbReference type="EMBL" id="CP014229">
    <property type="protein sequence ID" value="AMD91180.1"/>
    <property type="molecule type" value="Genomic_DNA"/>
</dbReference>
<dbReference type="InterPro" id="IPR010208">
    <property type="entry name" value="Ion_transpt_RnfC/RsxC"/>
</dbReference>
<dbReference type="Proteomes" id="UP000069241">
    <property type="component" value="Chromosome"/>
</dbReference>
<sequence>MKELFQMLNDPRFHLLYGVTQRFSTGPEPRLVRLNREGFKLVEGVTKKTLVHPRMRLAVHPSPLKGDAFSPIFGRICEINERSIFVEAVEPNEEQRLAAEAVERDKLDLLSLPERGAELGLVLKSLGLNTRSLGQDCKTLIINGLNPDPGVTWAEPMLLTHLDNLKAGLEVLRRLSPAEKILLAVPKEMRLHHHDIEVAPVPSQYPASINALVIKAVTGKENPEGVGIVGLHNVWSLGRVARTGLPLIETVVTIGSFEHSGNYIVKEGSTIGELLEFANIELKNGDTLVRGGPLRGESLDKLDRSVTKGSTGVFVVEAGTIPPMEGHSPCINCGACTLICPARLSPGFLSRYAEFALHERNRAERIECCLECGLCGYVCIARRPVLQYIRLSKHKLAQADTAAKLQELRPLTPPFSDGAAAKQGGE</sequence>
<name>A0A0X8JLY3_9BACT</name>
<evidence type="ECO:0000256" key="3">
    <source>
        <dbReference type="ARBA" id="ARBA00023014"/>
    </source>
</evidence>
<dbReference type="SUPFAM" id="SSF142019">
    <property type="entry name" value="Nqo1 FMN-binding domain-like"/>
    <property type="match status" value="1"/>
</dbReference>
<dbReference type="InterPro" id="IPR017896">
    <property type="entry name" value="4Fe4S_Fe-S-bd"/>
</dbReference>
<dbReference type="PROSITE" id="PS51379">
    <property type="entry name" value="4FE4S_FER_2"/>
    <property type="match status" value="1"/>
</dbReference>
<dbReference type="InterPro" id="IPR017900">
    <property type="entry name" value="4Fe4S_Fe_S_CS"/>
</dbReference>
<dbReference type="PANTHER" id="PTHR43034">
    <property type="entry name" value="ION-TRANSLOCATING OXIDOREDUCTASE COMPLEX SUBUNIT C"/>
    <property type="match status" value="1"/>
</dbReference>
<dbReference type="AlphaFoldDB" id="A0A0X8JLY3"/>
<proteinExistence type="predicted"/>
<keyword evidence="1" id="KW-0479">Metal-binding</keyword>
<dbReference type="STRING" id="44742.AXF13_14190"/>
<reference evidence="6" key="1">
    <citation type="submission" date="2016-02" db="EMBL/GenBank/DDBJ databases">
        <authorList>
            <person name="Holder M.E."/>
            <person name="Ajami N.J."/>
            <person name="Petrosino J.F."/>
        </authorList>
    </citation>
    <scope>NUCLEOTIDE SEQUENCE [LARGE SCALE GENOMIC DNA]</scope>
    <source>
        <strain evidence="6">CCUG 45958</strain>
    </source>
</reference>
<organism evidence="5 6">
    <name type="scientific">Desulfovibrio fairfieldensis</name>
    <dbReference type="NCBI Taxonomy" id="44742"/>
    <lineage>
        <taxon>Bacteria</taxon>
        <taxon>Pseudomonadati</taxon>
        <taxon>Thermodesulfobacteriota</taxon>
        <taxon>Desulfovibrionia</taxon>
        <taxon>Desulfovibrionales</taxon>
        <taxon>Desulfovibrionaceae</taxon>
        <taxon>Desulfovibrio</taxon>
    </lineage>
</organism>
<dbReference type="PROSITE" id="PS00198">
    <property type="entry name" value="4FE4S_FER_1"/>
    <property type="match status" value="1"/>
</dbReference>
<keyword evidence="2" id="KW-0408">Iron</keyword>
<accession>A0A0X8JLY3</accession>
<dbReference type="InterPro" id="IPR037225">
    <property type="entry name" value="Nuo51_FMN-bd_sf"/>
</dbReference>
<dbReference type="PANTHER" id="PTHR43034:SF2">
    <property type="entry name" value="ION-TRANSLOCATING OXIDOREDUCTASE COMPLEX SUBUNIT C"/>
    <property type="match status" value="1"/>
</dbReference>
<protein>
    <submittedName>
        <fullName evidence="5">Electron transporter RnfC</fullName>
    </submittedName>
</protein>
<dbReference type="RefSeq" id="WP_062254227.1">
    <property type="nucleotide sequence ID" value="NZ_CP014229.1"/>
</dbReference>
<evidence type="ECO:0000259" key="4">
    <source>
        <dbReference type="PROSITE" id="PS51379"/>
    </source>
</evidence>
<feature type="domain" description="4Fe-4S ferredoxin-type" evidence="4">
    <location>
        <begin position="321"/>
        <end position="341"/>
    </location>
</feature>
<evidence type="ECO:0000256" key="2">
    <source>
        <dbReference type="ARBA" id="ARBA00023004"/>
    </source>
</evidence>
<evidence type="ECO:0000313" key="6">
    <source>
        <dbReference type="Proteomes" id="UP000069241"/>
    </source>
</evidence>
<evidence type="ECO:0000313" key="5">
    <source>
        <dbReference type="EMBL" id="AMD91180.1"/>
    </source>
</evidence>
<evidence type="ECO:0000256" key="1">
    <source>
        <dbReference type="ARBA" id="ARBA00022723"/>
    </source>
</evidence>
<dbReference type="GO" id="GO:0051539">
    <property type="term" value="F:4 iron, 4 sulfur cluster binding"/>
    <property type="evidence" value="ECO:0007669"/>
    <property type="project" value="InterPro"/>
</dbReference>
<dbReference type="GO" id="GO:0016020">
    <property type="term" value="C:membrane"/>
    <property type="evidence" value="ECO:0007669"/>
    <property type="project" value="InterPro"/>
</dbReference>